<dbReference type="EMBL" id="DP000086">
    <property type="protein sequence ID" value="ABG66290.1"/>
    <property type="molecule type" value="Genomic_DNA"/>
</dbReference>
<accession>Q108V6</accession>
<reference evidence="2" key="1">
    <citation type="journal article" date="2003" name="Science">
        <title>In-depth view of structure, activity, and evolution of rice chromosome 10.</title>
        <authorList>
            <consortium name="Rice Chromosome 10 Sequencing Consortium"/>
        </authorList>
    </citation>
    <scope>NUCLEOTIDE SEQUENCE [LARGE SCALE GENOMIC DNA]</scope>
</reference>
<sequence>MATAAQKLTGIGRYRWRRAKARVAAGRGELGGPFIGARRRWRRPTATGDAKERN</sequence>
<evidence type="ECO:0000256" key="1">
    <source>
        <dbReference type="SAM" id="MobiDB-lite"/>
    </source>
</evidence>
<reference evidence="2" key="3">
    <citation type="submission" date="2006-07" db="EMBL/GenBank/DDBJ databases">
        <authorList>
            <person name="Buell R."/>
        </authorList>
    </citation>
    <scope>NUCLEOTIDE SEQUENCE</scope>
</reference>
<proteinExistence type="predicted"/>
<dbReference type="AlphaFoldDB" id="Q108V6"/>
<evidence type="ECO:0000313" key="2">
    <source>
        <dbReference type="EMBL" id="ABG66290.1"/>
    </source>
</evidence>
<name>Q108V6_ORYSJ</name>
<feature type="region of interest" description="Disordered" evidence="1">
    <location>
        <begin position="33"/>
        <end position="54"/>
    </location>
</feature>
<gene>
    <name evidence="2" type="ordered locus">LOC_Os10g42464</name>
</gene>
<organism evidence="2">
    <name type="scientific">Oryza sativa subsp. japonica</name>
    <name type="common">Rice</name>
    <dbReference type="NCBI Taxonomy" id="39947"/>
    <lineage>
        <taxon>Eukaryota</taxon>
        <taxon>Viridiplantae</taxon>
        <taxon>Streptophyta</taxon>
        <taxon>Embryophyta</taxon>
        <taxon>Tracheophyta</taxon>
        <taxon>Spermatophyta</taxon>
        <taxon>Magnoliopsida</taxon>
        <taxon>Liliopsida</taxon>
        <taxon>Poales</taxon>
        <taxon>Poaceae</taxon>
        <taxon>BOP clade</taxon>
        <taxon>Oryzoideae</taxon>
        <taxon>Oryzeae</taxon>
        <taxon>Oryzinae</taxon>
        <taxon>Oryza</taxon>
        <taxon>Oryza sativa</taxon>
    </lineage>
</organism>
<reference evidence="2" key="2">
    <citation type="submission" date="2003-05" db="EMBL/GenBank/DDBJ databases">
        <authorList>
            <person name="Buell C.R."/>
            <person name="Wing R.A."/>
            <person name="McCombie W.R."/>
            <person name="Messing J."/>
            <person name="Yuan Q."/>
            <person name="Ouyang S."/>
        </authorList>
    </citation>
    <scope>NUCLEOTIDE SEQUENCE</scope>
</reference>
<protein>
    <submittedName>
        <fullName evidence="2">Retrotransposon protein, putative, Ty3-gypsy subclass</fullName>
    </submittedName>
</protein>